<feature type="region of interest" description="Disordered" evidence="3">
    <location>
        <begin position="246"/>
        <end position="367"/>
    </location>
</feature>
<dbReference type="AlphaFoldDB" id="A0A8H6Q2U9"/>
<reference evidence="5" key="1">
    <citation type="submission" date="2020-06" db="EMBL/GenBank/DDBJ databases">
        <title>Draft genome sequences of strains closely related to Aspergillus parafelis and Aspergillus hiratsukae.</title>
        <authorList>
            <person name="Dos Santos R.A.C."/>
            <person name="Rivero-Menendez O."/>
            <person name="Steenwyk J.L."/>
            <person name="Mead M.E."/>
            <person name="Goldman G.H."/>
            <person name="Alastruey-Izquierdo A."/>
            <person name="Rokas A."/>
        </authorList>
    </citation>
    <scope>NUCLEOTIDE SEQUENCE</scope>
    <source>
        <strain evidence="5">CNM-CM6106</strain>
    </source>
</reference>
<dbReference type="Pfam" id="PF00076">
    <property type="entry name" value="RRM_1"/>
    <property type="match status" value="2"/>
</dbReference>
<gene>
    <name evidence="5" type="ORF">CNMCM6106_001460</name>
</gene>
<name>A0A8H6Q2U9_9EURO</name>
<dbReference type="InterPro" id="IPR050374">
    <property type="entry name" value="RRT5_SRSF_SR"/>
</dbReference>
<protein>
    <recommendedName>
        <fullName evidence="4">RRM domain-containing protein</fullName>
    </recommendedName>
</protein>
<comment type="caution">
    <text evidence="5">The sequence shown here is derived from an EMBL/GenBank/DDBJ whole genome shotgun (WGS) entry which is preliminary data.</text>
</comment>
<dbReference type="InterPro" id="IPR000504">
    <property type="entry name" value="RRM_dom"/>
</dbReference>
<evidence type="ECO:0000256" key="3">
    <source>
        <dbReference type="SAM" id="MobiDB-lite"/>
    </source>
</evidence>
<keyword evidence="1 2" id="KW-0694">RNA-binding</keyword>
<accession>A0A8H6Q2U9</accession>
<evidence type="ECO:0000256" key="2">
    <source>
        <dbReference type="PROSITE-ProRule" id="PRU00176"/>
    </source>
</evidence>
<dbReference type="SUPFAM" id="SSF54928">
    <property type="entry name" value="RNA-binding domain, RBD"/>
    <property type="match status" value="2"/>
</dbReference>
<dbReference type="Proteomes" id="UP000662466">
    <property type="component" value="Unassembled WGS sequence"/>
</dbReference>
<proteinExistence type="predicted"/>
<feature type="domain" description="RRM" evidence="4">
    <location>
        <begin position="126"/>
        <end position="234"/>
    </location>
</feature>
<dbReference type="Gene3D" id="3.30.70.330">
    <property type="match status" value="2"/>
</dbReference>
<evidence type="ECO:0000256" key="1">
    <source>
        <dbReference type="ARBA" id="ARBA00022884"/>
    </source>
</evidence>
<dbReference type="PANTHER" id="PTHR23003">
    <property type="entry name" value="RNA RECOGNITION MOTIF RRM DOMAIN CONTAINING PROTEIN"/>
    <property type="match status" value="1"/>
</dbReference>
<dbReference type="SMART" id="SM00360">
    <property type="entry name" value="RRM"/>
    <property type="match status" value="2"/>
</dbReference>
<dbReference type="EMBL" id="JACBAF010002172">
    <property type="protein sequence ID" value="KAF7165263.1"/>
    <property type="molecule type" value="Genomic_DNA"/>
</dbReference>
<dbReference type="InterPro" id="IPR012677">
    <property type="entry name" value="Nucleotide-bd_a/b_plait_sf"/>
</dbReference>
<evidence type="ECO:0000313" key="5">
    <source>
        <dbReference type="EMBL" id="KAF7165263.1"/>
    </source>
</evidence>
<feature type="compositionally biased region" description="Basic and acidic residues" evidence="3">
    <location>
        <begin position="310"/>
        <end position="327"/>
    </location>
</feature>
<feature type="compositionally biased region" description="Basic and acidic residues" evidence="3">
    <location>
        <begin position="282"/>
        <end position="302"/>
    </location>
</feature>
<feature type="compositionally biased region" description="Low complexity" evidence="3">
    <location>
        <begin position="340"/>
        <end position="350"/>
    </location>
</feature>
<sequence length="367" mass="42496">MTEVSSTRLYLGNLPRNVTKQDIEEHFSSHGSGKITEIKLMNGFGFIEYEDAMDARDVVPGKIFLSSPTFTLDRLISLTIHHLAFHGSDFKGERLTVQFARGPRRKENFPGPPDRPNMPRPRRTIFRMLVSGLPETSWQVSSPFPFSSDLLDTTQPGHPVFHDPSIFPNLCPLASRNSNPGYDLKDFARQSGLDVVYSETGREQGKGFVEFETAADLKTAIDKLDGREFKGSRVSCVADIQPHDDRMFRDPYRSRSPRRSYPPMDEYDRRFPAPRGYSPRAHYRERSPVALRRDYYERDGYGRRTPPPRPRIEDYPPPRRPYDDPYDARPPPPPRHYDDPYMAPRPYGRPRSPPRADYPPYDRRGYW</sequence>
<dbReference type="PANTHER" id="PTHR23003:SF51">
    <property type="entry name" value="SERINE-ARGININE PROTEIN 55"/>
    <property type="match status" value="1"/>
</dbReference>
<dbReference type="PROSITE" id="PS50102">
    <property type="entry name" value="RRM"/>
    <property type="match status" value="2"/>
</dbReference>
<feature type="domain" description="RRM" evidence="4">
    <location>
        <begin position="7"/>
        <end position="102"/>
    </location>
</feature>
<organism evidence="5 6">
    <name type="scientific">Aspergillus hiratsukae</name>
    <dbReference type="NCBI Taxonomy" id="1194566"/>
    <lineage>
        <taxon>Eukaryota</taxon>
        <taxon>Fungi</taxon>
        <taxon>Dikarya</taxon>
        <taxon>Ascomycota</taxon>
        <taxon>Pezizomycotina</taxon>
        <taxon>Eurotiomycetes</taxon>
        <taxon>Eurotiomycetidae</taxon>
        <taxon>Eurotiales</taxon>
        <taxon>Aspergillaceae</taxon>
        <taxon>Aspergillus</taxon>
        <taxon>Aspergillus subgen. Fumigati</taxon>
    </lineage>
</organism>
<dbReference type="GO" id="GO:0005737">
    <property type="term" value="C:cytoplasm"/>
    <property type="evidence" value="ECO:0007669"/>
    <property type="project" value="TreeGrafter"/>
</dbReference>
<evidence type="ECO:0000313" key="6">
    <source>
        <dbReference type="Proteomes" id="UP000662466"/>
    </source>
</evidence>
<dbReference type="GO" id="GO:0005634">
    <property type="term" value="C:nucleus"/>
    <property type="evidence" value="ECO:0007669"/>
    <property type="project" value="TreeGrafter"/>
</dbReference>
<dbReference type="GO" id="GO:0003729">
    <property type="term" value="F:mRNA binding"/>
    <property type="evidence" value="ECO:0007669"/>
    <property type="project" value="TreeGrafter"/>
</dbReference>
<evidence type="ECO:0000259" key="4">
    <source>
        <dbReference type="PROSITE" id="PS50102"/>
    </source>
</evidence>
<dbReference type="InterPro" id="IPR035979">
    <property type="entry name" value="RBD_domain_sf"/>
</dbReference>